<evidence type="ECO:0000313" key="1">
    <source>
        <dbReference type="EMBL" id="KAF3850041.1"/>
    </source>
</evidence>
<evidence type="ECO:0000313" key="2">
    <source>
        <dbReference type="Proteomes" id="UP000518266"/>
    </source>
</evidence>
<dbReference type="InterPro" id="IPR039495">
    <property type="entry name" value="TAF1A"/>
</dbReference>
<gene>
    <name evidence="1" type="ORF">F7725_019760</name>
</gene>
<dbReference type="EMBL" id="JAAKFY010000011">
    <property type="protein sequence ID" value="KAF3850041.1"/>
    <property type="molecule type" value="Genomic_DNA"/>
</dbReference>
<keyword evidence="2" id="KW-1185">Reference proteome</keyword>
<dbReference type="PANTHER" id="PTHR32122">
    <property type="entry name" value="TATA BOX-BINDING PROTEIN ASSOCIATED FACTOR RNA POLYMERASE I SUBUNIT A"/>
    <property type="match status" value="1"/>
</dbReference>
<name>A0A7J5YM11_DISMA</name>
<protein>
    <recommendedName>
        <fullName evidence="3">TATA box-binding protein-associated factor RNA polymerase I subunit A</fullName>
    </recommendedName>
</protein>
<dbReference type="Pfam" id="PF14929">
    <property type="entry name" value="TAF1_subA"/>
    <property type="match status" value="1"/>
</dbReference>
<dbReference type="Proteomes" id="UP000518266">
    <property type="component" value="Unassembled WGS sequence"/>
</dbReference>
<accession>A0A7J5YM11</accession>
<dbReference type="OrthoDB" id="6272197at2759"/>
<organism evidence="1 2">
    <name type="scientific">Dissostichus mawsoni</name>
    <name type="common">Antarctic cod</name>
    <dbReference type="NCBI Taxonomy" id="36200"/>
    <lineage>
        <taxon>Eukaryota</taxon>
        <taxon>Metazoa</taxon>
        <taxon>Chordata</taxon>
        <taxon>Craniata</taxon>
        <taxon>Vertebrata</taxon>
        <taxon>Euteleostomi</taxon>
        <taxon>Actinopterygii</taxon>
        <taxon>Neopterygii</taxon>
        <taxon>Teleostei</taxon>
        <taxon>Neoteleostei</taxon>
        <taxon>Acanthomorphata</taxon>
        <taxon>Eupercaria</taxon>
        <taxon>Perciformes</taxon>
        <taxon>Notothenioidei</taxon>
        <taxon>Nototheniidae</taxon>
        <taxon>Dissostichus</taxon>
    </lineage>
</organism>
<dbReference type="GO" id="GO:0006360">
    <property type="term" value="P:transcription by RNA polymerase I"/>
    <property type="evidence" value="ECO:0007669"/>
    <property type="project" value="InterPro"/>
</dbReference>
<comment type="caution">
    <text evidence="1">The sequence shown here is derived from an EMBL/GenBank/DDBJ whole genome shotgun (WGS) entry which is preliminary data.</text>
</comment>
<proteinExistence type="predicted"/>
<dbReference type="PANTHER" id="PTHR32122:SF1">
    <property type="entry name" value="TATA BOX-BINDING PROTEIN-ASSOCIATED FACTOR RNA POLYMERASE I SUBUNIT A"/>
    <property type="match status" value="1"/>
</dbReference>
<evidence type="ECO:0008006" key="3">
    <source>
        <dbReference type="Google" id="ProtNLM"/>
    </source>
</evidence>
<dbReference type="GO" id="GO:0000120">
    <property type="term" value="C:RNA polymerase I transcription regulator complex"/>
    <property type="evidence" value="ECO:0007669"/>
    <property type="project" value="InterPro"/>
</dbReference>
<dbReference type="AlphaFoldDB" id="A0A7J5YM11"/>
<sequence length="458" mass="54014">MYLSLTAGLIMDDLDRELLAVKDLEDDNDSFDDNSSKASTKSKLPLVNLDMHAEPPRETGFHRSTRVCLEHIRDALLHHRWQEAAEYMACYPQIISAEILHHHPKSKLEDYNNIYERMKHSGVRHYLMICLEHSFHLLLNGHIEEAKRQLSVSESWRYGKESAAQFQRTKLIQAYRSLLDYIIWCDKKFTHSSTEHSDFADNQDIRNYFRTASVNLKEILKNPGVWDPFILSYVEMLEFYEDQEEALKVLNDYAYDNSFPPNPNAHVYLYQYLKRCDTAEKKLMKVLKVLHVLVPSHELMLEYISFLLQSEKSSDLQKALGVVLEMLDFACWRSNLDVWKRLEAIIQKLQLEYVEDVCKIVGSVCKRLPFFFICHIFLLKQMFQYIFVYSNRKDWKDVVFTKMAERQGWWPALHFTNFHASKDSEENPELMQVKAPLTKTLCPDLMLKYTDWQAINGK</sequence>
<dbReference type="InterPro" id="IPR052669">
    <property type="entry name" value="SL1/TIF-IB_Component"/>
</dbReference>
<reference evidence="1 2" key="1">
    <citation type="submission" date="2020-03" db="EMBL/GenBank/DDBJ databases">
        <title>Dissostichus mawsoni Genome sequencing and assembly.</title>
        <authorList>
            <person name="Park H."/>
        </authorList>
    </citation>
    <scope>NUCLEOTIDE SEQUENCE [LARGE SCALE GENOMIC DNA]</scope>
    <source>
        <strain evidence="1">DM0001</strain>
        <tissue evidence="1">Muscle</tissue>
    </source>
</reference>